<evidence type="ECO:0008006" key="4">
    <source>
        <dbReference type="Google" id="ProtNLM"/>
    </source>
</evidence>
<accession>A0A7W9JAX0</accession>
<name>A0A7W9JAX0_9ACTN</name>
<organism evidence="2 3">
    <name type="scientific">Kribbella italica</name>
    <dbReference type="NCBI Taxonomy" id="1540520"/>
    <lineage>
        <taxon>Bacteria</taxon>
        <taxon>Bacillati</taxon>
        <taxon>Actinomycetota</taxon>
        <taxon>Actinomycetes</taxon>
        <taxon>Propionibacteriales</taxon>
        <taxon>Kribbellaceae</taxon>
        <taxon>Kribbella</taxon>
    </lineage>
</organism>
<proteinExistence type="predicted"/>
<keyword evidence="1" id="KW-0732">Signal</keyword>
<dbReference type="EMBL" id="JACHMY010000001">
    <property type="protein sequence ID" value="MBB5838778.1"/>
    <property type="molecule type" value="Genomic_DNA"/>
</dbReference>
<gene>
    <name evidence="2" type="ORF">HDA39_005512</name>
</gene>
<sequence>MRGVRKATLSTVAGLLVATGGLVAATQPAAASRTDCPANRICIWHNQNFTPTAIPYVKNEPHLGSNSDEAHSVYNNGSVAWLLHDDDNYSRSDTFFCIRAGQYTSDLGQPAYKFGDKITSISKLPNNNCPSGAKVL</sequence>
<feature type="chain" id="PRO_5039158074" description="Peptidase inhibitor family I36" evidence="1">
    <location>
        <begin position="25"/>
        <end position="136"/>
    </location>
</feature>
<keyword evidence="3" id="KW-1185">Reference proteome</keyword>
<dbReference type="RefSeq" id="WP_184799899.1">
    <property type="nucleotide sequence ID" value="NZ_JACHMY010000001.1"/>
</dbReference>
<comment type="caution">
    <text evidence="2">The sequence shown here is derived from an EMBL/GenBank/DDBJ whole genome shotgun (WGS) entry which is preliminary data.</text>
</comment>
<dbReference type="Pfam" id="PF03995">
    <property type="entry name" value="Inhibitor_I36"/>
    <property type="match status" value="1"/>
</dbReference>
<evidence type="ECO:0000256" key="1">
    <source>
        <dbReference type="SAM" id="SignalP"/>
    </source>
</evidence>
<dbReference type="Gene3D" id="2.60.20.10">
    <property type="entry name" value="Crystallins"/>
    <property type="match status" value="1"/>
</dbReference>
<feature type="signal peptide" evidence="1">
    <location>
        <begin position="1"/>
        <end position="24"/>
    </location>
</feature>
<evidence type="ECO:0000313" key="3">
    <source>
        <dbReference type="Proteomes" id="UP000549971"/>
    </source>
</evidence>
<evidence type="ECO:0000313" key="2">
    <source>
        <dbReference type="EMBL" id="MBB5838778.1"/>
    </source>
</evidence>
<dbReference type="Proteomes" id="UP000549971">
    <property type="component" value="Unassembled WGS sequence"/>
</dbReference>
<reference evidence="2 3" key="1">
    <citation type="submission" date="2020-08" db="EMBL/GenBank/DDBJ databases">
        <title>Sequencing the genomes of 1000 actinobacteria strains.</title>
        <authorList>
            <person name="Klenk H.-P."/>
        </authorList>
    </citation>
    <scope>NUCLEOTIDE SEQUENCE [LARGE SCALE GENOMIC DNA]</scope>
    <source>
        <strain evidence="2 3">DSM 28967</strain>
    </source>
</reference>
<dbReference type="AlphaFoldDB" id="A0A7W9JAX0"/>
<protein>
    <recommendedName>
        <fullName evidence="4">Peptidase inhibitor family I36</fullName>
    </recommendedName>
</protein>